<sequence>MSTLTDFTITCHDREWRVHRVVLALHSEVLVKACAPDFEEAATGKIYLSSKREDVVATLVQFLYSFDYEYGTCDPQAASSPGHLEFHVVSLSRLINSTLNR</sequence>
<dbReference type="Proteomes" id="UP000016933">
    <property type="component" value="Unassembled WGS sequence"/>
</dbReference>
<dbReference type="OrthoDB" id="3650075at2759"/>
<dbReference type="Gene3D" id="3.30.710.10">
    <property type="entry name" value="Potassium Channel Kv1.1, Chain A"/>
    <property type="match status" value="1"/>
</dbReference>
<dbReference type="InterPro" id="IPR000210">
    <property type="entry name" value="BTB/POZ_dom"/>
</dbReference>
<keyword evidence="3" id="KW-1185">Reference proteome</keyword>
<dbReference type="AlphaFoldDB" id="N1PLN2"/>
<dbReference type="PROSITE" id="PS50097">
    <property type="entry name" value="BTB"/>
    <property type="match status" value="1"/>
</dbReference>
<dbReference type="CDD" id="cd18186">
    <property type="entry name" value="BTB_POZ_ZBTB_KLHL-like"/>
    <property type="match status" value="1"/>
</dbReference>
<dbReference type="SUPFAM" id="SSF54695">
    <property type="entry name" value="POZ domain"/>
    <property type="match status" value="1"/>
</dbReference>
<proteinExistence type="predicted"/>
<feature type="domain" description="BTB" evidence="1">
    <location>
        <begin position="5"/>
        <end position="72"/>
    </location>
</feature>
<reference evidence="2 3" key="2">
    <citation type="journal article" date="2012" name="PLoS Pathog.">
        <title>Diverse lifestyles and strategies of plant pathogenesis encoded in the genomes of eighteen Dothideomycetes fungi.</title>
        <authorList>
            <person name="Ohm R.A."/>
            <person name="Feau N."/>
            <person name="Henrissat B."/>
            <person name="Schoch C.L."/>
            <person name="Horwitz B.A."/>
            <person name="Barry K.W."/>
            <person name="Condon B.J."/>
            <person name="Copeland A.C."/>
            <person name="Dhillon B."/>
            <person name="Glaser F."/>
            <person name="Hesse C.N."/>
            <person name="Kosti I."/>
            <person name="LaButti K."/>
            <person name="Lindquist E.A."/>
            <person name="Lucas S."/>
            <person name="Salamov A.A."/>
            <person name="Bradshaw R.E."/>
            <person name="Ciuffetti L."/>
            <person name="Hamelin R.C."/>
            <person name="Kema G.H.J."/>
            <person name="Lawrence C."/>
            <person name="Scott J.A."/>
            <person name="Spatafora J.W."/>
            <person name="Turgeon B.G."/>
            <person name="de Wit P.J.G.M."/>
            <person name="Zhong S."/>
            <person name="Goodwin S.B."/>
            <person name="Grigoriev I.V."/>
        </authorList>
    </citation>
    <scope>NUCLEOTIDE SEQUENCE [LARGE SCALE GENOMIC DNA]</scope>
    <source>
        <strain evidence="3">NZE10 / CBS 128990</strain>
    </source>
</reference>
<dbReference type="PANTHER" id="PTHR47843:SF5">
    <property type="entry name" value="BTB_POZ DOMAIN PROTEIN"/>
    <property type="match status" value="1"/>
</dbReference>
<evidence type="ECO:0000313" key="2">
    <source>
        <dbReference type="EMBL" id="EME43938.1"/>
    </source>
</evidence>
<accession>N1PLN2</accession>
<dbReference type="STRING" id="675120.N1PLN2"/>
<dbReference type="EMBL" id="KB446539">
    <property type="protein sequence ID" value="EME43938.1"/>
    <property type="molecule type" value="Genomic_DNA"/>
</dbReference>
<protein>
    <recommendedName>
        <fullName evidence="1">BTB domain-containing protein</fullName>
    </recommendedName>
</protein>
<dbReference type="Pfam" id="PF00651">
    <property type="entry name" value="BTB"/>
    <property type="match status" value="1"/>
</dbReference>
<organism evidence="2 3">
    <name type="scientific">Dothistroma septosporum (strain NZE10 / CBS 128990)</name>
    <name type="common">Red band needle blight fungus</name>
    <name type="synonym">Mycosphaerella pini</name>
    <dbReference type="NCBI Taxonomy" id="675120"/>
    <lineage>
        <taxon>Eukaryota</taxon>
        <taxon>Fungi</taxon>
        <taxon>Dikarya</taxon>
        <taxon>Ascomycota</taxon>
        <taxon>Pezizomycotina</taxon>
        <taxon>Dothideomycetes</taxon>
        <taxon>Dothideomycetidae</taxon>
        <taxon>Mycosphaerellales</taxon>
        <taxon>Mycosphaerellaceae</taxon>
        <taxon>Dothistroma</taxon>
    </lineage>
</organism>
<name>N1PLN2_DOTSN</name>
<evidence type="ECO:0000259" key="1">
    <source>
        <dbReference type="PROSITE" id="PS50097"/>
    </source>
</evidence>
<evidence type="ECO:0000313" key="3">
    <source>
        <dbReference type="Proteomes" id="UP000016933"/>
    </source>
</evidence>
<dbReference type="InterPro" id="IPR011333">
    <property type="entry name" value="SKP1/BTB/POZ_sf"/>
</dbReference>
<reference evidence="3" key="1">
    <citation type="journal article" date="2012" name="PLoS Genet.">
        <title>The genomes of the fungal plant pathogens Cladosporium fulvum and Dothistroma septosporum reveal adaptation to different hosts and lifestyles but also signatures of common ancestry.</title>
        <authorList>
            <person name="de Wit P.J.G.M."/>
            <person name="van der Burgt A."/>
            <person name="Oekmen B."/>
            <person name="Stergiopoulos I."/>
            <person name="Abd-Elsalam K.A."/>
            <person name="Aerts A.L."/>
            <person name="Bahkali A.H."/>
            <person name="Beenen H.G."/>
            <person name="Chettri P."/>
            <person name="Cox M.P."/>
            <person name="Datema E."/>
            <person name="de Vries R.P."/>
            <person name="Dhillon B."/>
            <person name="Ganley A.R."/>
            <person name="Griffiths S.A."/>
            <person name="Guo Y."/>
            <person name="Hamelin R.C."/>
            <person name="Henrissat B."/>
            <person name="Kabir M.S."/>
            <person name="Jashni M.K."/>
            <person name="Kema G."/>
            <person name="Klaubauf S."/>
            <person name="Lapidus A."/>
            <person name="Levasseur A."/>
            <person name="Lindquist E."/>
            <person name="Mehrabi R."/>
            <person name="Ohm R.A."/>
            <person name="Owen T.J."/>
            <person name="Salamov A."/>
            <person name="Schwelm A."/>
            <person name="Schijlen E."/>
            <person name="Sun H."/>
            <person name="van den Burg H.A."/>
            <person name="van Ham R.C.H.J."/>
            <person name="Zhang S."/>
            <person name="Goodwin S.B."/>
            <person name="Grigoriev I.V."/>
            <person name="Collemare J."/>
            <person name="Bradshaw R.E."/>
        </authorList>
    </citation>
    <scope>NUCLEOTIDE SEQUENCE [LARGE SCALE GENOMIC DNA]</scope>
    <source>
        <strain evidence="3">NZE10 / CBS 128990</strain>
    </source>
</reference>
<dbReference type="PANTHER" id="PTHR47843">
    <property type="entry name" value="BTB DOMAIN-CONTAINING PROTEIN-RELATED"/>
    <property type="match status" value="1"/>
</dbReference>
<gene>
    <name evidence="2" type="ORF">DOTSEDRAFT_24049</name>
</gene>
<dbReference type="HOGENOM" id="CLU_2291629_0_0_1"/>